<evidence type="ECO:0000256" key="1">
    <source>
        <dbReference type="SAM" id="MobiDB-lite"/>
    </source>
</evidence>
<comment type="caution">
    <text evidence="3">The sequence shown here is derived from an EMBL/GenBank/DDBJ whole genome shotgun (WGS) entry which is preliminary data.</text>
</comment>
<feature type="region of interest" description="Disordered" evidence="1">
    <location>
        <begin position="49"/>
        <end position="99"/>
    </location>
</feature>
<evidence type="ECO:0000313" key="4">
    <source>
        <dbReference type="Proteomes" id="UP000321723"/>
    </source>
</evidence>
<dbReference type="EMBL" id="BJVQ01000017">
    <property type="protein sequence ID" value="GEL46503.1"/>
    <property type="molecule type" value="Genomic_DNA"/>
</dbReference>
<dbReference type="AlphaFoldDB" id="A0A511FBA5"/>
<name>A0A511FBA5_9CELL</name>
<keyword evidence="2" id="KW-0472">Membrane</keyword>
<gene>
    <name evidence="3" type="ORF">CHO01_16190</name>
</gene>
<keyword evidence="4" id="KW-1185">Reference proteome</keyword>
<keyword evidence="2" id="KW-1133">Transmembrane helix</keyword>
<proteinExistence type="predicted"/>
<sequence length="99" mass="10135">MATAVDTVSRIFPVKPIPRRRGAGCGSTAAVASSGSVAIVAVIVGLSSCHRGRPRPRRTSSDVPPPCRAGDARSERTGDGSPGRARVDRRIRVVSGSGG</sequence>
<evidence type="ECO:0000256" key="2">
    <source>
        <dbReference type="SAM" id="Phobius"/>
    </source>
</evidence>
<accession>A0A511FBA5</accession>
<dbReference type="Proteomes" id="UP000321723">
    <property type="component" value="Unassembled WGS sequence"/>
</dbReference>
<feature type="transmembrane region" description="Helical" evidence="2">
    <location>
        <begin position="29"/>
        <end position="49"/>
    </location>
</feature>
<organism evidence="3 4">
    <name type="scientific">Cellulomonas hominis</name>
    <dbReference type="NCBI Taxonomy" id="156981"/>
    <lineage>
        <taxon>Bacteria</taxon>
        <taxon>Bacillati</taxon>
        <taxon>Actinomycetota</taxon>
        <taxon>Actinomycetes</taxon>
        <taxon>Micrococcales</taxon>
        <taxon>Cellulomonadaceae</taxon>
        <taxon>Cellulomonas</taxon>
    </lineage>
</organism>
<keyword evidence="2" id="KW-0812">Transmembrane</keyword>
<protein>
    <submittedName>
        <fullName evidence="3">Uncharacterized protein</fullName>
    </submittedName>
</protein>
<reference evidence="3 4" key="1">
    <citation type="submission" date="2019-07" db="EMBL/GenBank/DDBJ databases">
        <title>Whole genome shotgun sequence of Cellulomonas hominis NBRC 16055.</title>
        <authorList>
            <person name="Hosoyama A."/>
            <person name="Uohara A."/>
            <person name="Ohji S."/>
            <person name="Ichikawa N."/>
        </authorList>
    </citation>
    <scope>NUCLEOTIDE SEQUENCE [LARGE SCALE GENOMIC DNA]</scope>
    <source>
        <strain evidence="3 4">NBRC 16055</strain>
    </source>
</reference>
<evidence type="ECO:0000313" key="3">
    <source>
        <dbReference type="EMBL" id="GEL46503.1"/>
    </source>
</evidence>